<evidence type="ECO:0000313" key="1">
    <source>
        <dbReference type="EMBL" id="CAF4908463.1"/>
    </source>
</evidence>
<dbReference type="AlphaFoldDB" id="A0A821YH07"/>
<sequence length="54" mass="6291">RAKYQKLINDAKIGSKENKPNRVEQALASFEEYYDTCKQDIYYALALTSVNKFL</sequence>
<feature type="non-terminal residue" evidence="2">
    <location>
        <position position="1"/>
    </location>
</feature>
<protein>
    <submittedName>
        <fullName evidence="2">Uncharacterized protein</fullName>
    </submittedName>
</protein>
<dbReference type="EMBL" id="CAJOBP010079071">
    <property type="protein sequence ID" value="CAF4908463.1"/>
    <property type="molecule type" value="Genomic_DNA"/>
</dbReference>
<comment type="caution">
    <text evidence="2">The sequence shown here is derived from an EMBL/GenBank/DDBJ whole genome shotgun (WGS) entry which is preliminary data.</text>
</comment>
<accession>A0A821YH07</accession>
<organism evidence="2 3">
    <name type="scientific">Rotaria socialis</name>
    <dbReference type="NCBI Taxonomy" id="392032"/>
    <lineage>
        <taxon>Eukaryota</taxon>
        <taxon>Metazoa</taxon>
        <taxon>Spiralia</taxon>
        <taxon>Gnathifera</taxon>
        <taxon>Rotifera</taxon>
        <taxon>Eurotatoria</taxon>
        <taxon>Bdelloidea</taxon>
        <taxon>Philodinida</taxon>
        <taxon>Philodinidae</taxon>
        <taxon>Rotaria</taxon>
    </lineage>
</organism>
<evidence type="ECO:0000313" key="3">
    <source>
        <dbReference type="Proteomes" id="UP000663873"/>
    </source>
</evidence>
<dbReference type="EMBL" id="CAJOBP010094620">
    <property type="protein sequence ID" value="CAF4958346.1"/>
    <property type="molecule type" value="Genomic_DNA"/>
</dbReference>
<dbReference type="Proteomes" id="UP000663873">
    <property type="component" value="Unassembled WGS sequence"/>
</dbReference>
<reference evidence="2" key="1">
    <citation type="submission" date="2021-02" db="EMBL/GenBank/DDBJ databases">
        <authorList>
            <person name="Nowell W R."/>
        </authorList>
    </citation>
    <scope>NUCLEOTIDE SEQUENCE</scope>
</reference>
<name>A0A821YH07_9BILA</name>
<evidence type="ECO:0000313" key="2">
    <source>
        <dbReference type="EMBL" id="CAF4958346.1"/>
    </source>
</evidence>
<proteinExistence type="predicted"/>
<gene>
    <name evidence="1" type="ORF">UJA718_LOCUS45853</name>
    <name evidence="2" type="ORF">UJA718_LOCUS48104</name>
</gene>
<keyword evidence="3" id="KW-1185">Reference proteome</keyword>